<dbReference type="AlphaFoldDB" id="A0AAV7T342"/>
<dbReference type="Gene3D" id="3.30.70.1820">
    <property type="entry name" value="L1 transposable element, RRM domain"/>
    <property type="match status" value="1"/>
</dbReference>
<keyword evidence="2" id="KW-1185">Reference proteome</keyword>
<dbReference type="EMBL" id="JANPWB010000007">
    <property type="protein sequence ID" value="KAJ1170761.1"/>
    <property type="molecule type" value="Genomic_DNA"/>
</dbReference>
<dbReference type="Proteomes" id="UP001066276">
    <property type="component" value="Chromosome 4_1"/>
</dbReference>
<accession>A0AAV7T342</accession>
<proteinExistence type="predicted"/>
<sequence>MKATPGPLEDFVIRLFRHFALALKDQEIILDRMHRVGQPFQAPGQAQDILRRLHYYKQKEQILAPVCD</sequence>
<organism evidence="1 2">
    <name type="scientific">Pleurodeles waltl</name>
    <name type="common">Iberian ribbed newt</name>
    <dbReference type="NCBI Taxonomy" id="8319"/>
    <lineage>
        <taxon>Eukaryota</taxon>
        <taxon>Metazoa</taxon>
        <taxon>Chordata</taxon>
        <taxon>Craniata</taxon>
        <taxon>Vertebrata</taxon>
        <taxon>Euteleostomi</taxon>
        <taxon>Amphibia</taxon>
        <taxon>Batrachia</taxon>
        <taxon>Caudata</taxon>
        <taxon>Salamandroidea</taxon>
        <taxon>Salamandridae</taxon>
        <taxon>Pleurodelinae</taxon>
        <taxon>Pleurodeles</taxon>
    </lineage>
</organism>
<evidence type="ECO:0000313" key="2">
    <source>
        <dbReference type="Proteomes" id="UP001066276"/>
    </source>
</evidence>
<protein>
    <submittedName>
        <fullName evidence="1">Uncharacterized protein</fullName>
    </submittedName>
</protein>
<reference evidence="1" key="1">
    <citation type="journal article" date="2022" name="bioRxiv">
        <title>Sequencing and chromosome-scale assembly of the giantPleurodeles waltlgenome.</title>
        <authorList>
            <person name="Brown T."/>
            <person name="Elewa A."/>
            <person name="Iarovenko S."/>
            <person name="Subramanian E."/>
            <person name="Araus A.J."/>
            <person name="Petzold A."/>
            <person name="Susuki M."/>
            <person name="Suzuki K.-i.T."/>
            <person name="Hayashi T."/>
            <person name="Toyoda A."/>
            <person name="Oliveira C."/>
            <person name="Osipova E."/>
            <person name="Leigh N.D."/>
            <person name="Simon A."/>
            <person name="Yun M.H."/>
        </authorList>
    </citation>
    <scope>NUCLEOTIDE SEQUENCE</scope>
    <source>
        <strain evidence="1">20211129_DDA</strain>
        <tissue evidence="1">Liver</tissue>
    </source>
</reference>
<comment type="caution">
    <text evidence="1">The sequence shown here is derived from an EMBL/GenBank/DDBJ whole genome shotgun (WGS) entry which is preliminary data.</text>
</comment>
<name>A0AAV7T342_PLEWA</name>
<gene>
    <name evidence="1" type="ORF">NDU88_002633</name>
</gene>
<evidence type="ECO:0000313" key="1">
    <source>
        <dbReference type="EMBL" id="KAJ1170761.1"/>
    </source>
</evidence>